<protein>
    <recommendedName>
        <fullName evidence="1">Thiol:disulfide interchange protein</fullName>
    </recommendedName>
</protein>
<feature type="domain" description="Thioredoxin-like fold" evidence="2">
    <location>
        <begin position="207"/>
        <end position="330"/>
    </location>
</feature>
<dbReference type="InterPro" id="IPR036249">
    <property type="entry name" value="Thioredoxin-like_sf"/>
</dbReference>
<reference evidence="3 4" key="1">
    <citation type="submission" date="2016-06" db="EMBL/GenBank/DDBJ databases">
        <title>Draft genome of Moraxella nonliquefaciens CCUG 60284.</title>
        <authorList>
            <person name="Salva-Serra F."/>
            <person name="Engstrom-Jakobsson H."/>
            <person name="Thorell K."/>
            <person name="Gonzales-Siles L."/>
            <person name="Karlsson R."/>
            <person name="Boulund F."/>
            <person name="Engstrand L."/>
            <person name="Kristiansson E."/>
            <person name="Moore E."/>
        </authorList>
    </citation>
    <scope>NUCLEOTIDE SEQUENCE [LARGE SCALE GENOMIC DNA]</scope>
    <source>
        <strain evidence="3 4">CCUG 60284</strain>
    </source>
</reference>
<name>A0A1B8PI19_MORNO</name>
<evidence type="ECO:0000259" key="2">
    <source>
        <dbReference type="Pfam" id="PF13098"/>
    </source>
</evidence>
<dbReference type="EMBL" id="LZDN01000043">
    <property type="protein sequence ID" value="OBX48750.1"/>
    <property type="molecule type" value="Genomic_DNA"/>
</dbReference>
<dbReference type="OrthoDB" id="12976at2"/>
<dbReference type="Pfam" id="PF13098">
    <property type="entry name" value="Thioredoxin_2"/>
    <property type="match status" value="1"/>
</dbReference>
<comment type="subcellular location">
    <subcellularLocation>
        <location evidence="1">Periplasm</location>
    </subcellularLocation>
</comment>
<evidence type="ECO:0000313" key="3">
    <source>
        <dbReference type="EMBL" id="OBX48750.1"/>
    </source>
</evidence>
<dbReference type="CDD" id="cd03020">
    <property type="entry name" value="DsbA_DsbC_DsbG"/>
    <property type="match status" value="1"/>
</dbReference>
<keyword evidence="1" id="KW-0676">Redox-active center</keyword>
<evidence type="ECO:0000313" key="4">
    <source>
        <dbReference type="Proteomes" id="UP000092671"/>
    </source>
</evidence>
<proteinExistence type="inferred from homology"/>
<dbReference type="GO" id="GO:0042597">
    <property type="term" value="C:periplasmic space"/>
    <property type="evidence" value="ECO:0007669"/>
    <property type="project" value="UniProtKB-SubCell"/>
</dbReference>
<dbReference type="InterPro" id="IPR033954">
    <property type="entry name" value="DiS-bond_Isoase_DsbC/G"/>
</dbReference>
<dbReference type="InterPro" id="IPR012336">
    <property type="entry name" value="Thioredoxin-like_fold"/>
</dbReference>
<accession>A0A1B8PI19</accession>
<evidence type="ECO:0000256" key="1">
    <source>
        <dbReference type="RuleBase" id="RU364038"/>
    </source>
</evidence>
<dbReference type="PANTHER" id="PTHR35272">
    <property type="entry name" value="THIOL:DISULFIDE INTERCHANGE PROTEIN DSBC-RELATED"/>
    <property type="match status" value="1"/>
</dbReference>
<dbReference type="Gene3D" id="3.40.30.10">
    <property type="entry name" value="Glutaredoxin"/>
    <property type="match status" value="1"/>
</dbReference>
<dbReference type="RefSeq" id="WP_066894225.1">
    <property type="nucleotide sequence ID" value="NZ_LZDN01000043.1"/>
</dbReference>
<comment type="similarity">
    <text evidence="1">Belongs to the thioredoxin family. DsbC subfamily.</text>
</comment>
<dbReference type="Proteomes" id="UP000092671">
    <property type="component" value="Unassembled WGS sequence"/>
</dbReference>
<feature type="chain" id="PRO_5010002146" description="Thiol:disulfide interchange protein" evidence="1">
    <location>
        <begin position="26"/>
        <end position="334"/>
    </location>
</feature>
<feature type="signal peptide" evidence="1">
    <location>
        <begin position="1"/>
        <end position="25"/>
    </location>
</feature>
<sequence length="334" mass="36262">MKILSALFVSAFTIIAITTSLPSIAQTPTPITASTNQLIKDTLNQIGLSTPVHTITPTGIDALLHVTLTTGESLLITSDARYVINATVEPNPSTINPIPANIMSDKPTGTQADEEYRIALLANMDALPLVDSDTVFFHTSIKGLLWAVAQNGTPFLVSSDARHIIGGDVSVIDHGRLIGLDTAFETAKNRHTLTTLDPDNLIIYPANNERAVVYVATDINCPYCKILHKNIPNLNAKGITVKVIGYPVYDESPEPMRQIWCERDNAKRAKLLDLAMKGIKTSNQCSNNDNHLLPNITKARPLDIIATPAVYGNDGRLFEGSVANDELVKFLISK</sequence>
<dbReference type="InterPro" id="IPR051470">
    <property type="entry name" value="Thiol:disulfide_interchange"/>
</dbReference>
<keyword evidence="1" id="KW-0732">Signal</keyword>
<keyword evidence="1" id="KW-0574">Periplasm</keyword>
<dbReference type="SUPFAM" id="SSF52833">
    <property type="entry name" value="Thioredoxin-like"/>
    <property type="match status" value="1"/>
</dbReference>
<gene>
    <name evidence="3" type="ORF">A9Z60_05040</name>
</gene>
<comment type="caution">
    <text evidence="3">The sequence shown here is derived from an EMBL/GenBank/DDBJ whole genome shotgun (WGS) entry which is preliminary data.</text>
</comment>
<organism evidence="3 4">
    <name type="scientific">Moraxella nonliquefaciens</name>
    <dbReference type="NCBI Taxonomy" id="478"/>
    <lineage>
        <taxon>Bacteria</taxon>
        <taxon>Pseudomonadati</taxon>
        <taxon>Pseudomonadota</taxon>
        <taxon>Gammaproteobacteria</taxon>
        <taxon>Moraxellales</taxon>
        <taxon>Moraxellaceae</taxon>
        <taxon>Moraxella</taxon>
    </lineage>
</organism>
<comment type="function">
    <text evidence="1">Required for disulfide bond formation in some periplasmic proteins. Acts by transferring its disulfide bond to other proteins and is reduced in the process.</text>
</comment>
<dbReference type="PANTHER" id="PTHR35272:SF3">
    <property type="entry name" value="THIOL:DISULFIDE INTERCHANGE PROTEIN DSBC"/>
    <property type="match status" value="1"/>
</dbReference>
<dbReference type="AlphaFoldDB" id="A0A1B8PI19"/>